<evidence type="ECO:0000256" key="2">
    <source>
        <dbReference type="PIRSR" id="PIRSR605511-1"/>
    </source>
</evidence>
<keyword evidence="3" id="KW-0862">Zinc</keyword>
<feature type="active site" description="Proton donor/acceptor" evidence="2">
    <location>
        <position position="481"/>
    </location>
</feature>
<dbReference type="GO" id="GO:0016491">
    <property type="term" value="F:oxidoreductase activity"/>
    <property type="evidence" value="ECO:0007669"/>
    <property type="project" value="UniProtKB-KW"/>
</dbReference>
<dbReference type="InterPro" id="IPR002347">
    <property type="entry name" value="SDR_fam"/>
</dbReference>
<dbReference type="Gene3D" id="2.120.10.30">
    <property type="entry name" value="TolB, C-terminal domain"/>
    <property type="match status" value="1"/>
</dbReference>
<feature type="binding site" evidence="3">
    <location>
        <position position="384"/>
    </location>
    <ligand>
        <name>substrate</name>
    </ligand>
</feature>
<evidence type="ECO:0000313" key="5">
    <source>
        <dbReference type="EMBL" id="SUD69682.1"/>
    </source>
</evidence>
<feature type="domain" description="SMP-30/Gluconolactonase/LRE-like region" evidence="4">
    <location>
        <begin position="299"/>
        <end position="540"/>
    </location>
</feature>
<dbReference type="Gene3D" id="3.40.50.720">
    <property type="entry name" value="NAD(P)-binding Rossmann-like Domain"/>
    <property type="match status" value="1"/>
</dbReference>
<gene>
    <name evidence="5" type="ORF">NCTC7914_03829</name>
</gene>
<dbReference type="Pfam" id="PF08450">
    <property type="entry name" value="SGL"/>
    <property type="match status" value="1"/>
</dbReference>
<feature type="binding site" evidence="3">
    <location>
        <position position="432"/>
    </location>
    <ligand>
        <name>a divalent metal cation</name>
        <dbReference type="ChEBI" id="CHEBI:60240"/>
    </ligand>
</feature>
<dbReference type="PRINTS" id="PR01790">
    <property type="entry name" value="SMP30FAMILY"/>
</dbReference>
<dbReference type="Proteomes" id="UP000254602">
    <property type="component" value="Unassembled WGS sequence"/>
</dbReference>
<feature type="binding site" evidence="3">
    <location>
        <position position="481"/>
    </location>
    <ligand>
        <name>a divalent metal cation</name>
        <dbReference type="ChEBI" id="CHEBI:60240"/>
    </ligand>
</feature>
<evidence type="ECO:0000313" key="6">
    <source>
        <dbReference type="Proteomes" id="UP000254602"/>
    </source>
</evidence>
<evidence type="ECO:0000259" key="4">
    <source>
        <dbReference type="Pfam" id="PF08450"/>
    </source>
</evidence>
<comment type="similarity">
    <text evidence="1">Belongs to the SMP-30/CGR1 family.</text>
</comment>
<dbReference type="PANTHER" id="PTHR10907:SF47">
    <property type="entry name" value="REGUCALCIN"/>
    <property type="match status" value="1"/>
</dbReference>
<feature type="binding site" evidence="3">
    <location>
        <position position="301"/>
    </location>
    <ligand>
        <name>a divalent metal cation</name>
        <dbReference type="ChEBI" id="CHEBI:60240"/>
    </ligand>
</feature>
<comment type="cofactor">
    <cofactor evidence="3">
        <name>Zn(2+)</name>
        <dbReference type="ChEBI" id="CHEBI:29105"/>
    </cofactor>
    <text evidence="3">Binds 1 divalent metal cation per subunit.</text>
</comment>
<feature type="binding site" evidence="3">
    <location>
        <position position="386"/>
    </location>
    <ligand>
        <name>substrate</name>
    </ligand>
</feature>
<dbReference type="SUPFAM" id="SSF63829">
    <property type="entry name" value="Calcium-dependent phosphotriesterase"/>
    <property type="match status" value="1"/>
</dbReference>
<dbReference type="PANTHER" id="PTHR10907">
    <property type="entry name" value="REGUCALCIN"/>
    <property type="match status" value="1"/>
</dbReference>
<evidence type="ECO:0000256" key="3">
    <source>
        <dbReference type="PIRSR" id="PIRSR605511-2"/>
    </source>
</evidence>
<dbReference type="GO" id="GO:0004341">
    <property type="term" value="F:gluconolactonase activity"/>
    <property type="evidence" value="ECO:0007669"/>
    <property type="project" value="TreeGrafter"/>
</dbReference>
<dbReference type="InterPro" id="IPR013658">
    <property type="entry name" value="SGL"/>
</dbReference>
<proteinExistence type="inferred from homology"/>
<accession>A0A379KNQ5</accession>
<name>A0A379KNQ5_PSEPU</name>
<organism evidence="5 6">
    <name type="scientific">Pseudomonas putida</name>
    <name type="common">Arthrobacter siderocapsulatus</name>
    <dbReference type="NCBI Taxonomy" id="303"/>
    <lineage>
        <taxon>Bacteria</taxon>
        <taxon>Pseudomonadati</taxon>
        <taxon>Pseudomonadota</taxon>
        <taxon>Gammaproteobacteria</taxon>
        <taxon>Pseudomonadales</taxon>
        <taxon>Pseudomonadaceae</taxon>
        <taxon>Pseudomonas</taxon>
    </lineage>
</organism>
<dbReference type="InterPro" id="IPR005511">
    <property type="entry name" value="SMP-30"/>
</dbReference>
<dbReference type="InterPro" id="IPR011042">
    <property type="entry name" value="6-blade_b-propeller_TolB-like"/>
</dbReference>
<reference evidence="5 6" key="1">
    <citation type="submission" date="2018-06" db="EMBL/GenBank/DDBJ databases">
        <authorList>
            <consortium name="Pathogen Informatics"/>
            <person name="Doyle S."/>
        </authorList>
    </citation>
    <scope>NUCLEOTIDE SEQUENCE [LARGE SCALE GENOMIC DNA]</scope>
    <source>
        <strain evidence="5 6">NCTC7914</strain>
    </source>
</reference>
<dbReference type="EC" id="1.1.1.-" evidence="5"/>
<dbReference type="GO" id="GO:0005509">
    <property type="term" value="F:calcium ion binding"/>
    <property type="evidence" value="ECO:0007669"/>
    <property type="project" value="TreeGrafter"/>
</dbReference>
<dbReference type="EMBL" id="UGUY01000001">
    <property type="protein sequence ID" value="SUD69682.1"/>
    <property type="molecule type" value="Genomic_DNA"/>
</dbReference>
<keyword evidence="3" id="KW-0479">Metal-binding</keyword>
<dbReference type="SUPFAM" id="SSF51735">
    <property type="entry name" value="NAD(P)-binding Rossmann-fold domains"/>
    <property type="match status" value="1"/>
</dbReference>
<evidence type="ECO:0000256" key="1">
    <source>
        <dbReference type="ARBA" id="ARBA00008853"/>
    </source>
</evidence>
<dbReference type="AlphaFoldDB" id="A0A379KNQ5"/>
<dbReference type="InterPro" id="IPR036291">
    <property type="entry name" value="NAD(P)-bd_dom_sf"/>
</dbReference>
<dbReference type="GO" id="GO:0019853">
    <property type="term" value="P:L-ascorbic acid biosynthetic process"/>
    <property type="evidence" value="ECO:0007669"/>
    <property type="project" value="TreeGrafter"/>
</dbReference>
<sequence length="574" mass="62388">MPSTDPFKDKVAIVTGAAQGLGLDYAMALAARGARVVISDLGTDRSGEGQNPAAVSVALETLRGQGFDVVAHVGHLENEEECRELVELAIAHFGALDILIHNAGWVDYQGIETQEQAFLDRALGISVHAPVWLAKHAWKHLKQAEAPRIVLTTSDRAMYQRYAQPGLVAYSAGKMAQVGIMNALSMEGLEHGILVNAVSPVAKTRMWGVTQPPEELKPQWVTPGVLYLASPLCRDTGYILRASNGQFTATRFSENSGVSYPRDLARVEASSLGEVAERWSLIKECHYVPTKVANTRADLGESPVWDARTGALYCVDITGGRIHRLLPDGEVENLYESAARIGALALTDQGNLIFTEDASVAILDMSSCKVRQYSAPVHHRPSYRFNDGTCDPQGRFVTGLMDEGPSGKTGALLRFDGELHDVVIHDGMALPNGIAWSADGQTVFFVDSAARSIYRAEYLPEGRLEQVSLFAETPAELGRPDGIALDREGGLWVCQFNGSCLLRYDRDGHLTEQVVMPVPRPTSCCFGGDGMSTLYITTARVGMSPTELRHYPDAGDLYAIRPEVGGIPRYAFKE</sequence>
<protein>
    <submittedName>
        <fullName evidence="5">SMP-30/gluconolaconase/LRE domain-containing protein</fullName>
        <ecNumber evidence="5">1.1.1.-</ecNumber>
    </submittedName>
</protein>
<dbReference type="Pfam" id="PF00106">
    <property type="entry name" value="adh_short"/>
    <property type="match status" value="1"/>
</dbReference>
<keyword evidence="5" id="KW-0560">Oxidoreductase</keyword>